<sequence length="222" mass="23432">MGLKGYVREPRADARARRNSTAIADQDPVYGAGGIFFDPGGDVDSDLLTVDVTGMPVLLWDESEDDFVFSHSLTIGVGLAGEDYSLTFDGEDADGILAWLEDEAQFSFSSGLLIAGYVFITNTNGLIVGHTAQIDFGATPELQVLGTATPDSSMGFARFENNASGPDVRFLKSRGSTIGTNTIVQDGDTLGRFRFQAADGVDFNTPAAEISAEVDGTPGAND</sequence>
<accession>A0A0F9IDI2</accession>
<protein>
    <submittedName>
        <fullName evidence="1">Uncharacterized protein</fullName>
    </submittedName>
</protein>
<proteinExistence type="predicted"/>
<name>A0A0F9IDI2_9ZZZZ</name>
<comment type="caution">
    <text evidence="1">The sequence shown here is derived from an EMBL/GenBank/DDBJ whole genome shotgun (WGS) entry which is preliminary data.</text>
</comment>
<feature type="non-terminal residue" evidence="1">
    <location>
        <position position="222"/>
    </location>
</feature>
<dbReference type="EMBL" id="LAZR01012663">
    <property type="protein sequence ID" value="KKM25691.1"/>
    <property type="molecule type" value="Genomic_DNA"/>
</dbReference>
<dbReference type="AlphaFoldDB" id="A0A0F9IDI2"/>
<organism evidence="1">
    <name type="scientific">marine sediment metagenome</name>
    <dbReference type="NCBI Taxonomy" id="412755"/>
    <lineage>
        <taxon>unclassified sequences</taxon>
        <taxon>metagenomes</taxon>
        <taxon>ecological metagenomes</taxon>
    </lineage>
</organism>
<gene>
    <name evidence="1" type="ORF">LCGC14_1592470</name>
</gene>
<reference evidence="1" key="1">
    <citation type="journal article" date="2015" name="Nature">
        <title>Complex archaea that bridge the gap between prokaryotes and eukaryotes.</title>
        <authorList>
            <person name="Spang A."/>
            <person name="Saw J.H."/>
            <person name="Jorgensen S.L."/>
            <person name="Zaremba-Niedzwiedzka K."/>
            <person name="Martijn J."/>
            <person name="Lind A.E."/>
            <person name="van Eijk R."/>
            <person name="Schleper C."/>
            <person name="Guy L."/>
            <person name="Ettema T.J."/>
        </authorList>
    </citation>
    <scope>NUCLEOTIDE SEQUENCE</scope>
</reference>
<evidence type="ECO:0000313" key="1">
    <source>
        <dbReference type="EMBL" id="KKM25691.1"/>
    </source>
</evidence>